<dbReference type="Proteomes" id="UP000502699">
    <property type="component" value="Chromosome"/>
</dbReference>
<reference evidence="2" key="1">
    <citation type="submission" date="2020-01" db="EMBL/GenBank/DDBJ databases">
        <title>Caldichromatium gen. nov., sp. nov., a thermophilic purple sulfur bacterium member of the family Chromatiaceae isolated from Nakabusa hot spring, Japan.</title>
        <authorList>
            <person name="Saini M.K."/>
            <person name="Hanada S."/>
            <person name="Tank M."/>
        </authorList>
    </citation>
    <scope>NUCLEOTIDE SEQUENCE [LARGE SCALE GENOMIC DNA]</scope>
    <source>
        <strain evidence="2">No.7</strain>
    </source>
</reference>
<dbReference type="EMBL" id="CP048029">
    <property type="protein sequence ID" value="QIK38697.1"/>
    <property type="molecule type" value="Genomic_DNA"/>
</dbReference>
<evidence type="ECO:0000313" key="1">
    <source>
        <dbReference type="EMBL" id="QIK38697.1"/>
    </source>
</evidence>
<organism evidence="1 2">
    <name type="scientific">Caldichromatium japonicum</name>
    <dbReference type="NCBI Taxonomy" id="2699430"/>
    <lineage>
        <taxon>Bacteria</taxon>
        <taxon>Pseudomonadati</taxon>
        <taxon>Pseudomonadota</taxon>
        <taxon>Gammaproteobacteria</taxon>
        <taxon>Chromatiales</taxon>
        <taxon>Chromatiaceae</taxon>
        <taxon>Caldichromatium</taxon>
    </lineage>
</organism>
<evidence type="ECO:0000313" key="2">
    <source>
        <dbReference type="Proteomes" id="UP000502699"/>
    </source>
</evidence>
<keyword evidence="2" id="KW-1185">Reference proteome</keyword>
<proteinExistence type="predicted"/>
<accession>A0A6G7VFX9</accession>
<dbReference type="RefSeq" id="WP_166271622.1">
    <property type="nucleotide sequence ID" value="NZ_CP048029.1"/>
</dbReference>
<name>A0A6G7VFX9_9GAMM</name>
<sequence length="156" mass="16828">MEDEISGEAQTCPIRIIRLPDGGAANGAGPWRRRGWEDLIQARDSLLRKPFEGQAVMALQTLVANKVTGNNSSFHIDGCLMILAGLEKDAKYVDLPLFRWLLPYLRGRLYLSAADPEGTDQGCKSAAPGRGGAESARLMVAETASAGQYRLALGLI</sequence>
<dbReference type="KEGG" id="cjap:GWK36_12695"/>
<dbReference type="AlphaFoldDB" id="A0A6G7VFX9"/>
<protein>
    <submittedName>
        <fullName evidence="1">Uncharacterized protein</fullName>
    </submittedName>
</protein>
<gene>
    <name evidence="1" type="ORF">GWK36_12695</name>
</gene>